<feature type="compositionally biased region" description="Basic residues" evidence="1">
    <location>
        <begin position="33"/>
        <end position="53"/>
    </location>
</feature>
<feature type="region of interest" description="Disordered" evidence="1">
    <location>
        <begin position="1"/>
        <end position="61"/>
    </location>
</feature>
<evidence type="ECO:0000313" key="2">
    <source>
        <dbReference type="EMBL" id="KAJ8895275.1"/>
    </source>
</evidence>
<protein>
    <submittedName>
        <fullName evidence="2">Uncharacterized protein</fullName>
    </submittedName>
</protein>
<keyword evidence="3" id="KW-1185">Reference proteome</keyword>
<gene>
    <name evidence="2" type="ORF">PR048_000600</name>
</gene>
<evidence type="ECO:0000256" key="1">
    <source>
        <dbReference type="SAM" id="MobiDB-lite"/>
    </source>
</evidence>
<accession>A0ABQ9IF33</accession>
<organism evidence="2 3">
    <name type="scientific">Dryococelus australis</name>
    <dbReference type="NCBI Taxonomy" id="614101"/>
    <lineage>
        <taxon>Eukaryota</taxon>
        <taxon>Metazoa</taxon>
        <taxon>Ecdysozoa</taxon>
        <taxon>Arthropoda</taxon>
        <taxon>Hexapoda</taxon>
        <taxon>Insecta</taxon>
        <taxon>Pterygota</taxon>
        <taxon>Neoptera</taxon>
        <taxon>Polyneoptera</taxon>
        <taxon>Phasmatodea</taxon>
        <taxon>Verophasmatodea</taxon>
        <taxon>Anareolatae</taxon>
        <taxon>Phasmatidae</taxon>
        <taxon>Eurycanthinae</taxon>
        <taxon>Dryococelus</taxon>
    </lineage>
</organism>
<evidence type="ECO:0000313" key="3">
    <source>
        <dbReference type="Proteomes" id="UP001159363"/>
    </source>
</evidence>
<comment type="caution">
    <text evidence="2">The sequence shown here is derived from an EMBL/GenBank/DDBJ whole genome shotgun (WGS) entry which is preliminary data.</text>
</comment>
<dbReference type="Proteomes" id="UP001159363">
    <property type="component" value="Chromosome 1"/>
</dbReference>
<name>A0ABQ9IF33_9NEOP</name>
<dbReference type="EMBL" id="JARBHB010000001">
    <property type="protein sequence ID" value="KAJ8895275.1"/>
    <property type="molecule type" value="Genomic_DNA"/>
</dbReference>
<reference evidence="2 3" key="1">
    <citation type="submission" date="2023-02" db="EMBL/GenBank/DDBJ databases">
        <title>LHISI_Scaffold_Assembly.</title>
        <authorList>
            <person name="Stuart O.P."/>
            <person name="Cleave R."/>
            <person name="Magrath M.J.L."/>
            <person name="Mikheyev A.S."/>
        </authorList>
    </citation>
    <scope>NUCLEOTIDE SEQUENCE [LARGE SCALE GENOMIC DNA]</scope>
    <source>
        <strain evidence="2">Daus_M_001</strain>
        <tissue evidence="2">Leg muscle</tissue>
    </source>
</reference>
<proteinExistence type="predicted"/>
<sequence length="228" mass="25432">MLGRGCPGIKSAASSSARHVSHTRIFGVNAARNRSRTPRKHANQWHRPARSPRAKNLGVTRPGIETGSPWWEASRVTAQPPQPLFKQTSQLLHLRDKHGKLDVILELSICEEPINYGQISKNAFETEASALLEVLYLGYLVSFEPQMRKGVKGDTATRNKGAIVVKRFSQQSVATRCVGHQPIRALTLASSVENVARATNIGFDARCQRRGIRIITFLYFIINKLARR</sequence>